<comment type="similarity">
    <text evidence="3 9">Belongs to the FliF family.</text>
</comment>
<keyword evidence="5 11" id="KW-0812">Transmembrane</keyword>
<evidence type="ECO:0000256" key="10">
    <source>
        <dbReference type="SAM" id="MobiDB-lite"/>
    </source>
</evidence>
<dbReference type="PIRSF" id="PIRSF004862">
    <property type="entry name" value="FliF"/>
    <property type="match status" value="1"/>
</dbReference>
<dbReference type="PRINTS" id="PR01009">
    <property type="entry name" value="FLGMRINGFLIF"/>
</dbReference>
<organism evidence="14 15">
    <name type="scientific">Marimonas arenosa</name>
    <dbReference type="NCBI Taxonomy" id="1795305"/>
    <lineage>
        <taxon>Bacteria</taxon>
        <taxon>Pseudomonadati</taxon>
        <taxon>Pseudomonadota</taxon>
        <taxon>Alphaproteobacteria</taxon>
        <taxon>Rhodobacterales</taxon>
        <taxon>Paracoccaceae</taxon>
        <taxon>Marimonas</taxon>
    </lineage>
</organism>
<keyword evidence="7 11" id="KW-0472">Membrane</keyword>
<keyword evidence="14" id="KW-0969">Cilium</keyword>
<dbReference type="PANTHER" id="PTHR30046:SF0">
    <property type="entry name" value="FLAGELLAR M-RING PROTEIN"/>
    <property type="match status" value="1"/>
</dbReference>
<dbReference type="InterPro" id="IPR013556">
    <property type="entry name" value="Flag_M-ring_C"/>
</dbReference>
<evidence type="ECO:0000256" key="11">
    <source>
        <dbReference type="SAM" id="Phobius"/>
    </source>
</evidence>
<evidence type="ECO:0000256" key="1">
    <source>
        <dbReference type="ARBA" id="ARBA00004117"/>
    </source>
</evidence>
<evidence type="ECO:0000259" key="13">
    <source>
        <dbReference type="Pfam" id="PF08345"/>
    </source>
</evidence>
<dbReference type="InterPro" id="IPR043427">
    <property type="entry name" value="YscJ/FliF"/>
</dbReference>
<name>A0AAE4B403_9RHOB</name>
<feature type="domain" description="Flagellar M-ring C-terminal" evidence="13">
    <location>
        <begin position="235"/>
        <end position="396"/>
    </location>
</feature>
<dbReference type="NCBIfam" id="TIGR00206">
    <property type="entry name" value="fliF"/>
    <property type="match status" value="1"/>
</dbReference>
<evidence type="ECO:0000313" key="15">
    <source>
        <dbReference type="Proteomes" id="UP001226762"/>
    </source>
</evidence>
<keyword evidence="8 9" id="KW-0975">Bacterial flagellum</keyword>
<feature type="region of interest" description="Disordered" evidence="10">
    <location>
        <begin position="269"/>
        <end position="320"/>
    </location>
</feature>
<feature type="transmembrane region" description="Helical" evidence="11">
    <location>
        <begin position="421"/>
        <end position="439"/>
    </location>
</feature>
<dbReference type="GO" id="GO:0009431">
    <property type="term" value="C:bacterial-type flagellum basal body, MS ring"/>
    <property type="evidence" value="ECO:0007669"/>
    <property type="project" value="InterPro"/>
</dbReference>
<feature type="region of interest" description="Disordered" evidence="10">
    <location>
        <begin position="496"/>
        <end position="522"/>
    </location>
</feature>
<keyword evidence="6 11" id="KW-1133">Transmembrane helix</keyword>
<dbReference type="GO" id="GO:0005886">
    <property type="term" value="C:plasma membrane"/>
    <property type="evidence" value="ECO:0007669"/>
    <property type="project" value="UniProtKB-SubCell"/>
</dbReference>
<evidence type="ECO:0000256" key="2">
    <source>
        <dbReference type="ARBA" id="ARBA00004651"/>
    </source>
</evidence>
<evidence type="ECO:0000259" key="12">
    <source>
        <dbReference type="Pfam" id="PF01514"/>
    </source>
</evidence>
<evidence type="ECO:0000256" key="7">
    <source>
        <dbReference type="ARBA" id="ARBA00023136"/>
    </source>
</evidence>
<dbReference type="Proteomes" id="UP001226762">
    <property type="component" value="Unassembled WGS sequence"/>
</dbReference>
<protein>
    <recommendedName>
        <fullName evidence="9">Flagellar M-ring protein</fullName>
    </recommendedName>
</protein>
<comment type="subcellular location">
    <subcellularLocation>
        <location evidence="1 9">Bacterial flagellum basal body</location>
    </subcellularLocation>
    <subcellularLocation>
        <location evidence="2">Cell membrane</location>
        <topology evidence="2">Multi-pass membrane protein</topology>
    </subcellularLocation>
</comment>
<feature type="transmembrane region" description="Helical" evidence="11">
    <location>
        <begin position="17"/>
        <end position="38"/>
    </location>
</feature>
<dbReference type="PANTHER" id="PTHR30046">
    <property type="entry name" value="FLAGELLAR M-RING PROTEIN"/>
    <property type="match status" value="1"/>
</dbReference>
<dbReference type="RefSeq" id="WP_306735848.1">
    <property type="nucleotide sequence ID" value="NZ_JANHAX010000003.1"/>
</dbReference>
<keyword evidence="15" id="KW-1185">Reference proteome</keyword>
<accession>A0AAE4B403</accession>
<dbReference type="InterPro" id="IPR000067">
    <property type="entry name" value="FlgMring_FliF"/>
</dbReference>
<reference evidence="14" key="1">
    <citation type="submission" date="2022-07" db="EMBL/GenBank/DDBJ databases">
        <authorList>
            <person name="Otstavnykh N."/>
            <person name="Isaeva M."/>
            <person name="Bystritskaya E."/>
        </authorList>
    </citation>
    <scope>NUCLEOTIDE SEQUENCE</scope>
    <source>
        <strain evidence="14">KCTC 52189</strain>
    </source>
</reference>
<dbReference type="AlphaFoldDB" id="A0AAE4B403"/>
<sequence>MQQLQNVWSSLDKRRRLIVILATVAVFAAILGMSRMAARPSLSLLYSGLESSAAGEVVQALESRGVAYDVRGGGIFVDSAKRDELRMTLASEGLPTNSAKGYELLDSLSGFGTTSQMFDAAYWRAKEGELARTIVSSPLIAGARVHIANVGSNPFQRNVRPSASVSITAAQGGISASHAKALKYLVASAVAGLAPADVSVIDGKGGLIGTGEEPGQGSSIDDKADRLRERVQNLLEARVGYGNAVVELSVETVTESESIREKLFDPTGRVAISTDTEERSNNSTESGGGEVTVASNLPDGDGAQGDNASSQNSETRERVNYEVSETLREIVRQPGAIRRLTVAVLVNGTTTVAPDGTETLAPRPDEELDALRELVASAVGYDADRGDVITIKSMGFEPIAASGSEVGGGLFAGVHLDVMSIIQMAVLALVTLILGLFVLRPLLSAPPEGGVRALAAPGASGGRAAATSENGVGLEALTGEIDDGPGDLPDLALVSDSSDGAPPTLGELPGGGFTGDPGIPSDPAERLRTLIGERQEETMEILRNWLEPSEENA</sequence>
<feature type="domain" description="Flagellar M-ring N-terminal" evidence="12">
    <location>
        <begin position="38"/>
        <end position="208"/>
    </location>
</feature>
<comment type="function">
    <text evidence="9">The M ring may be actively involved in energy transduction.</text>
</comment>
<keyword evidence="4" id="KW-1003">Cell membrane</keyword>
<dbReference type="Pfam" id="PF08345">
    <property type="entry name" value="YscJ_FliF_C"/>
    <property type="match status" value="1"/>
</dbReference>
<evidence type="ECO:0000256" key="6">
    <source>
        <dbReference type="ARBA" id="ARBA00022989"/>
    </source>
</evidence>
<dbReference type="EMBL" id="JANHAX010000003">
    <property type="protein sequence ID" value="MDQ2090573.1"/>
    <property type="molecule type" value="Genomic_DNA"/>
</dbReference>
<dbReference type="GO" id="GO:0003774">
    <property type="term" value="F:cytoskeletal motor activity"/>
    <property type="evidence" value="ECO:0007669"/>
    <property type="project" value="InterPro"/>
</dbReference>
<comment type="caution">
    <text evidence="14">The sequence shown here is derived from an EMBL/GenBank/DDBJ whole genome shotgun (WGS) entry which is preliminary data.</text>
</comment>
<proteinExistence type="inferred from homology"/>
<dbReference type="InterPro" id="IPR045851">
    <property type="entry name" value="AMP-bd_C_sf"/>
</dbReference>
<keyword evidence="14" id="KW-0966">Cell projection</keyword>
<dbReference type="Gene3D" id="3.30.300.30">
    <property type="match status" value="1"/>
</dbReference>
<gene>
    <name evidence="14" type="primary">fliF</name>
    <name evidence="14" type="ORF">NO357_11740</name>
</gene>
<evidence type="ECO:0000256" key="4">
    <source>
        <dbReference type="ARBA" id="ARBA00022475"/>
    </source>
</evidence>
<dbReference type="InterPro" id="IPR006182">
    <property type="entry name" value="FliF_N_dom"/>
</dbReference>
<evidence type="ECO:0000256" key="9">
    <source>
        <dbReference type="PIRNR" id="PIRNR004862"/>
    </source>
</evidence>
<evidence type="ECO:0000256" key="3">
    <source>
        <dbReference type="ARBA" id="ARBA00007971"/>
    </source>
</evidence>
<evidence type="ECO:0000256" key="5">
    <source>
        <dbReference type="ARBA" id="ARBA00022692"/>
    </source>
</evidence>
<reference evidence="14" key="2">
    <citation type="submission" date="2023-02" db="EMBL/GenBank/DDBJ databases">
        <title>'Rhodoalgimonas zhirmunskyi' gen. nov., isolated from a red alga.</title>
        <authorList>
            <person name="Nedashkovskaya O.I."/>
            <person name="Otstavnykh N.Y."/>
            <person name="Bystritskaya E.P."/>
            <person name="Balabanova L.A."/>
            <person name="Isaeva M.P."/>
        </authorList>
    </citation>
    <scope>NUCLEOTIDE SEQUENCE</scope>
    <source>
        <strain evidence="14">KCTC 52189</strain>
    </source>
</reference>
<evidence type="ECO:0000313" key="14">
    <source>
        <dbReference type="EMBL" id="MDQ2090573.1"/>
    </source>
</evidence>
<evidence type="ECO:0000256" key="8">
    <source>
        <dbReference type="ARBA" id="ARBA00023143"/>
    </source>
</evidence>
<keyword evidence="14" id="KW-0282">Flagellum</keyword>
<dbReference type="Pfam" id="PF01514">
    <property type="entry name" value="YscJ_FliF"/>
    <property type="match status" value="1"/>
</dbReference>
<dbReference type="GO" id="GO:0071973">
    <property type="term" value="P:bacterial-type flagellum-dependent cell motility"/>
    <property type="evidence" value="ECO:0007669"/>
    <property type="project" value="InterPro"/>
</dbReference>